<evidence type="ECO:0000313" key="2">
    <source>
        <dbReference type="EMBL" id="SSD59043.1"/>
    </source>
</evidence>
<dbReference type="PANTHER" id="PTHR33303:SF2">
    <property type="entry name" value="COA-BINDING DOMAIN-CONTAINING PROTEIN"/>
    <property type="match status" value="1"/>
</dbReference>
<name>A0A376B2Z0_9ASCO</name>
<dbReference type="Pfam" id="PF13380">
    <property type="entry name" value="CoA_binding_2"/>
    <property type="match status" value="1"/>
</dbReference>
<gene>
    <name evidence="2" type="ORF">SCODWIG_00804</name>
</gene>
<dbReference type="Gene3D" id="3.40.50.720">
    <property type="entry name" value="NAD(P)-binding Rossmann-like Domain"/>
    <property type="match status" value="1"/>
</dbReference>
<organism evidence="2 3">
    <name type="scientific">Saccharomycodes ludwigii</name>
    <dbReference type="NCBI Taxonomy" id="36035"/>
    <lineage>
        <taxon>Eukaryota</taxon>
        <taxon>Fungi</taxon>
        <taxon>Dikarya</taxon>
        <taxon>Ascomycota</taxon>
        <taxon>Saccharomycotina</taxon>
        <taxon>Saccharomycetes</taxon>
        <taxon>Saccharomycodales</taxon>
        <taxon>Saccharomycodaceae</taxon>
        <taxon>Saccharomycodes</taxon>
    </lineage>
</organism>
<dbReference type="OrthoDB" id="5138418at2759"/>
<keyword evidence="3" id="KW-1185">Reference proteome</keyword>
<evidence type="ECO:0000259" key="1">
    <source>
        <dbReference type="Pfam" id="PF13380"/>
    </source>
</evidence>
<reference evidence="3" key="1">
    <citation type="submission" date="2018-06" db="EMBL/GenBank/DDBJ databases">
        <authorList>
            <person name="Guldener U."/>
        </authorList>
    </citation>
    <scope>NUCLEOTIDE SEQUENCE [LARGE SCALE GENOMIC DNA]</scope>
    <source>
        <strain evidence="3">UTAD17</strain>
    </source>
</reference>
<dbReference type="AlphaFoldDB" id="A0A376B2Z0"/>
<dbReference type="VEuPathDB" id="FungiDB:SCODWIG_00804"/>
<dbReference type="InterPro" id="IPR003781">
    <property type="entry name" value="CoA-bd"/>
</dbReference>
<dbReference type="EMBL" id="UFAJ01000081">
    <property type="protein sequence ID" value="SSD59043.1"/>
    <property type="molecule type" value="Genomic_DNA"/>
</dbReference>
<sequence length="182" mass="20686">MKQNLKAFFSPKTLYFVCGKVYKDTSYANRIVHWFVQHKLPVIPITPSNGIVDLQLDSITKKETKLTHLDIFSSINDALTEVNEQNLIRNFDSISVCFVTRPIITLGILKELPSITSSFKLPINSCWFQPGSWNMDCIKYSEKVLQLGEEKTINDCVLVNGSANYCKSEYGELGLKKLKTQN</sequence>
<dbReference type="PANTHER" id="PTHR33303">
    <property type="entry name" value="CYTOPLASMIC PROTEIN-RELATED"/>
    <property type="match status" value="1"/>
</dbReference>
<accession>A0A376B2Z0</accession>
<protein>
    <recommendedName>
        <fullName evidence="1">CoA-binding domain-containing protein</fullName>
    </recommendedName>
</protein>
<evidence type="ECO:0000313" key="3">
    <source>
        <dbReference type="Proteomes" id="UP000262825"/>
    </source>
</evidence>
<proteinExistence type="predicted"/>
<dbReference type="Proteomes" id="UP000262825">
    <property type="component" value="Unassembled WGS sequence"/>
</dbReference>
<feature type="domain" description="CoA-binding" evidence="1">
    <location>
        <begin position="15"/>
        <end position="161"/>
    </location>
</feature>